<feature type="region of interest" description="Disordered" evidence="1">
    <location>
        <begin position="214"/>
        <end position="278"/>
    </location>
</feature>
<dbReference type="InterPro" id="IPR054464">
    <property type="entry name" value="ULD_fung"/>
</dbReference>
<reference evidence="3" key="1">
    <citation type="submission" date="2023-06" db="EMBL/GenBank/DDBJ databases">
        <title>Genome-scale phylogeny and comparative genomics of the fungal order Sordariales.</title>
        <authorList>
            <consortium name="Lawrence Berkeley National Laboratory"/>
            <person name="Hensen N."/>
            <person name="Bonometti L."/>
            <person name="Westerberg I."/>
            <person name="Brannstrom I.O."/>
            <person name="Guillou S."/>
            <person name="Cros-Aarteil S."/>
            <person name="Calhoun S."/>
            <person name="Haridas S."/>
            <person name="Kuo A."/>
            <person name="Mondo S."/>
            <person name="Pangilinan J."/>
            <person name="Riley R."/>
            <person name="Labutti K."/>
            <person name="Andreopoulos B."/>
            <person name="Lipzen A."/>
            <person name="Chen C."/>
            <person name="Yanf M."/>
            <person name="Daum C."/>
            <person name="Ng V."/>
            <person name="Clum A."/>
            <person name="Steindorff A."/>
            <person name="Ohm R."/>
            <person name="Martin F."/>
            <person name="Silar P."/>
            <person name="Natvig D."/>
            <person name="Lalanne C."/>
            <person name="Gautier V."/>
            <person name="Ament-Velasquez S.L."/>
            <person name="Kruys A."/>
            <person name="Hutchinson M.I."/>
            <person name="Powell A.J."/>
            <person name="Barry K."/>
            <person name="Miller A.N."/>
            <person name="Grigoriev I.V."/>
            <person name="Debuchy R."/>
            <person name="Gladieux P."/>
            <person name="Thoren M.H."/>
            <person name="Johannesson H."/>
        </authorList>
    </citation>
    <scope>NUCLEOTIDE SEQUENCE</scope>
    <source>
        <strain evidence="3">SMH2532-1</strain>
    </source>
</reference>
<feature type="compositionally biased region" description="Basic residues" evidence="1">
    <location>
        <begin position="231"/>
        <end position="254"/>
    </location>
</feature>
<dbReference type="AlphaFoldDB" id="A0AA39XY38"/>
<organism evidence="3 4">
    <name type="scientific">Cercophora newfieldiana</name>
    <dbReference type="NCBI Taxonomy" id="92897"/>
    <lineage>
        <taxon>Eukaryota</taxon>
        <taxon>Fungi</taxon>
        <taxon>Dikarya</taxon>
        <taxon>Ascomycota</taxon>
        <taxon>Pezizomycotina</taxon>
        <taxon>Sordariomycetes</taxon>
        <taxon>Sordariomycetidae</taxon>
        <taxon>Sordariales</taxon>
        <taxon>Lasiosphaeriaceae</taxon>
        <taxon>Cercophora</taxon>
    </lineage>
</organism>
<dbReference type="EMBL" id="JAULSV010000006">
    <property type="protein sequence ID" value="KAK0641160.1"/>
    <property type="molecule type" value="Genomic_DNA"/>
</dbReference>
<keyword evidence="4" id="KW-1185">Reference proteome</keyword>
<gene>
    <name evidence="3" type="ORF">B0T16DRAFT_419321</name>
</gene>
<protein>
    <recommendedName>
        <fullName evidence="2">Ubiquitin-like domain-containing protein</fullName>
    </recommendedName>
</protein>
<sequence>MVELQAMDEARAKLEMQRQAHERAAAEEEERKKAEVELRKRILAEAMVKIEQDRKKQEKLPIKFKDAIGRKFTFPFHLVQTWTGIEELIQQAFLHVEIVGPQVQEGHYDLIGPDGEILLPPVWERLVQPDWSVNMHMWPMDRMPGRPTLPWPTRPMGGLRHGGVPPLGHRGHGFRTNAALLAMSSTKPGGPPLAMPGRPLPVPKPMLGAEIVTVHSRTSSSTDGSDEGDKKRKFRLRRLIPTKISKIKLWKRSSKSGGKDDTDSQSTWSSSSYGDSVP</sequence>
<evidence type="ECO:0000313" key="3">
    <source>
        <dbReference type="EMBL" id="KAK0641160.1"/>
    </source>
</evidence>
<feature type="region of interest" description="Disordered" evidence="1">
    <location>
        <begin position="14"/>
        <end position="33"/>
    </location>
</feature>
<name>A0AA39XY38_9PEZI</name>
<dbReference type="Proteomes" id="UP001174936">
    <property type="component" value="Unassembled WGS sequence"/>
</dbReference>
<evidence type="ECO:0000259" key="2">
    <source>
        <dbReference type="Pfam" id="PF22893"/>
    </source>
</evidence>
<evidence type="ECO:0000256" key="1">
    <source>
        <dbReference type="SAM" id="MobiDB-lite"/>
    </source>
</evidence>
<feature type="domain" description="Ubiquitin-like" evidence="2">
    <location>
        <begin position="58"/>
        <end position="140"/>
    </location>
</feature>
<evidence type="ECO:0000313" key="4">
    <source>
        <dbReference type="Proteomes" id="UP001174936"/>
    </source>
</evidence>
<accession>A0AA39XY38</accession>
<comment type="caution">
    <text evidence="3">The sequence shown here is derived from an EMBL/GenBank/DDBJ whole genome shotgun (WGS) entry which is preliminary data.</text>
</comment>
<proteinExistence type="predicted"/>
<dbReference type="Pfam" id="PF22893">
    <property type="entry name" value="ULD_2"/>
    <property type="match status" value="1"/>
</dbReference>
<feature type="compositionally biased region" description="Low complexity" evidence="1">
    <location>
        <begin position="264"/>
        <end position="278"/>
    </location>
</feature>